<evidence type="ECO:0000256" key="1">
    <source>
        <dbReference type="ARBA" id="ARBA00000085"/>
    </source>
</evidence>
<sequence length="652" mass="75957">MKKINRLLIISLIILLSSVTNIYGEIKDNKGVHNILLINSYDIDNKWENSIKDGFKESTKDNPNINIKTEYLDIRNNNNEKYLRDFEKLLNTKYKDSNFDMVVTVDDEAFNLARKGLLHKDSIFYKKIIVTTGVSEIINLSPEEKKYITGFMDGRSKIELIKIITRLQPKIKKINVLIDDTSYCKDIKDKLLRNRYLLDNHINLNFIEVKYKDEILGKIKNMDENNEALLICGVFKDKSTYYYANSEELIRKIKEIKHMPIYTSREDYIGKGVIGGYIDIGSEYGQSLGKMVLKIYKEEGISSVPFINRVGANYMVDYEQIYKYNINPSDLPEETVVVNRKPHELLITKNERMQMLLIILFLLITMAYIITMMFKHRKNNIKNKKLYDIAKEREQLKTDFIVNMSHELRTPLNIISSASTLLEMKVNRNEEVKKEYILDKVERINQNSNRLRRLINNLIDITKFDSGFYECRCKNENIVYVVEDIVFATVDYANEKDIEILFDTDAEEIITSIDKEKIERVILNLLSNAIKYTNKNGRIEVHIKHDNKFVYISIKDNGIGIPKEKVDQIFHRFYQVDSILSRKSEGSGIGLCIVDEIIKLHNGKVEIDSEENKGTTFEITLNLSNDDRIDGDIDNKTDRNINDVVKIEMANI</sequence>
<evidence type="ECO:0000256" key="4">
    <source>
        <dbReference type="ARBA" id="ARBA00022679"/>
    </source>
</evidence>
<dbReference type="Gene3D" id="1.10.287.130">
    <property type="match status" value="1"/>
</dbReference>
<dbReference type="Pfam" id="PF02518">
    <property type="entry name" value="HATPase_c"/>
    <property type="match status" value="1"/>
</dbReference>
<dbReference type="PANTHER" id="PTHR43711">
    <property type="entry name" value="TWO-COMPONENT HISTIDINE KINASE"/>
    <property type="match status" value="1"/>
</dbReference>
<dbReference type="SUPFAM" id="SSF55874">
    <property type="entry name" value="ATPase domain of HSP90 chaperone/DNA topoisomerase II/histidine kinase"/>
    <property type="match status" value="1"/>
</dbReference>
<dbReference type="CDD" id="cd00075">
    <property type="entry name" value="HATPase"/>
    <property type="match status" value="1"/>
</dbReference>
<keyword evidence="9" id="KW-0472">Membrane</keyword>
<dbReference type="Proteomes" id="UP001198983">
    <property type="component" value="Chromosome"/>
</dbReference>
<dbReference type="KEGG" id="tem:JW646_19120"/>
<keyword evidence="6" id="KW-0418">Kinase</keyword>
<dbReference type="InterPro" id="IPR005467">
    <property type="entry name" value="His_kinase_dom"/>
</dbReference>
<evidence type="ECO:0000259" key="10">
    <source>
        <dbReference type="PROSITE" id="PS50109"/>
    </source>
</evidence>
<dbReference type="AlphaFoldDB" id="A0AAX2ZFA2"/>
<dbReference type="EMBL" id="CP081135">
    <property type="protein sequence ID" value="UEL47701.1"/>
    <property type="molecule type" value="Genomic_DNA"/>
</dbReference>
<dbReference type="Pfam" id="PF04392">
    <property type="entry name" value="ABC_sub_bind"/>
    <property type="match status" value="1"/>
</dbReference>
<evidence type="ECO:0000256" key="6">
    <source>
        <dbReference type="ARBA" id="ARBA00022777"/>
    </source>
</evidence>
<name>A0AAX2ZFA2_9FIRM</name>
<dbReference type="SUPFAM" id="SSF47384">
    <property type="entry name" value="Homodimeric domain of signal transducing histidine kinase"/>
    <property type="match status" value="1"/>
</dbReference>
<dbReference type="Gene3D" id="3.40.50.2300">
    <property type="match status" value="2"/>
</dbReference>
<dbReference type="GO" id="GO:0005524">
    <property type="term" value="F:ATP binding"/>
    <property type="evidence" value="ECO:0007669"/>
    <property type="project" value="UniProtKB-KW"/>
</dbReference>
<evidence type="ECO:0000256" key="2">
    <source>
        <dbReference type="ARBA" id="ARBA00012438"/>
    </source>
</evidence>
<evidence type="ECO:0000256" key="3">
    <source>
        <dbReference type="ARBA" id="ARBA00022553"/>
    </source>
</evidence>
<dbReference type="InterPro" id="IPR003661">
    <property type="entry name" value="HisK_dim/P_dom"/>
</dbReference>
<keyword evidence="9" id="KW-0812">Transmembrane</keyword>
<evidence type="ECO:0000313" key="12">
    <source>
        <dbReference type="Proteomes" id="UP001198983"/>
    </source>
</evidence>
<protein>
    <recommendedName>
        <fullName evidence="2">histidine kinase</fullName>
        <ecNumber evidence="2">2.7.13.3</ecNumber>
    </recommendedName>
</protein>
<dbReference type="PRINTS" id="PR00344">
    <property type="entry name" value="BCTRLSENSOR"/>
</dbReference>
<organism evidence="11 12">
    <name type="scientific">Terrisporobacter hibernicus</name>
    <dbReference type="NCBI Taxonomy" id="2813371"/>
    <lineage>
        <taxon>Bacteria</taxon>
        <taxon>Bacillati</taxon>
        <taxon>Bacillota</taxon>
        <taxon>Clostridia</taxon>
        <taxon>Peptostreptococcales</taxon>
        <taxon>Peptostreptococcaceae</taxon>
        <taxon>Terrisporobacter</taxon>
    </lineage>
</organism>
<dbReference type="Pfam" id="PF00512">
    <property type="entry name" value="HisKA"/>
    <property type="match status" value="1"/>
</dbReference>
<keyword evidence="3" id="KW-0597">Phosphoprotein</keyword>
<feature type="transmembrane region" description="Helical" evidence="9">
    <location>
        <begin position="355"/>
        <end position="374"/>
    </location>
</feature>
<dbReference type="SMART" id="SM00387">
    <property type="entry name" value="HATPase_c"/>
    <property type="match status" value="1"/>
</dbReference>
<evidence type="ECO:0000313" key="11">
    <source>
        <dbReference type="EMBL" id="UEL47701.1"/>
    </source>
</evidence>
<dbReference type="SMART" id="SM00388">
    <property type="entry name" value="HisKA"/>
    <property type="match status" value="1"/>
</dbReference>
<evidence type="ECO:0000256" key="7">
    <source>
        <dbReference type="ARBA" id="ARBA00022840"/>
    </source>
</evidence>
<dbReference type="InterPro" id="IPR007487">
    <property type="entry name" value="ABC_transpt-TYRBP-like"/>
</dbReference>
<keyword evidence="5" id="KW-0547">Nucleotide-binding</keyword>
<dbReference type="Gene3D" id="3.30.565.10">
    <property type="entry name" value="Histidine kinase-like ATPase, C-terminal domain"/>
    <property type="match status" value="1"/>
</dbReference>
<keyword evidence="9" id="KW-1133">Transmembrane helix</keyword>
<dbReference type="FunFam" id="3.30.565.10:FF:000037">
    <property type="entry name" value="Hybrid sensor histidine kinase/response regulator"/>
    <property type="match status" value="1"/>
</dbReference>
<dbReference type="InterPro" id="IPR050736">
    <property type="entry name" value="Sensor_HK_Regulatory"/>
</dbReference>
<evidence type="ECO:0000256" key="5">
    <source>
        <dbReference type="ARBA" id="ARBA00022741"/>
    </source>
</evidence>
<dbReference type="InterPro" id="IPR036890">
    <property type="entry name" value="HATPase_C_sf"/>
</dbReference>
<keyword evidence="12" id="KW-1185">Reference proteome</keyword>
<evidence type="ECO:0000256" key="9">
    <source>
        <dbReference type="SAM" id="Phobius"/>
    </source>
</evidence>
<comment type="catalytic activity">
    <reaction evidence="1">
        <text>ATP + protein L-histidine = ADP + protein N-phospho-L-histidine.</text>
        <dbReference type="EC" id="2.7.13.3"/>
    </reaction>
</comment>
<dbReference type="PANTHER" id="PTHR43711:SF26">
    <property type="entry name" value="SENSOR HISTIDINE KINASE RCSC"/>
    <property type="match status" value="1"/>
</dbReference>
<dbReference type="CDD" id="cd00082">
    <property type="entry name" value="HisKA"/>
    <property type="match status" value="1"/>
</dbReference>
<dbReference type="EC" id="2.7.13.3" evidence="2"/>
<evidence type="ECO:0000256" key="8">
    <source>
        <dbReference type="ARBA" id="ARBA00023012"/>
    </source>
</evidence>
<dbReference type="PROSITE" id="PS50109">
    <property type="entry name" value="HIS_KIN"/>
    <property type="match status" value="1"/>
</dbReference>
<dbReference type="InterPro" id="IPR004358">
    <property type="entry name" value="Sig_transdc_His_kin-like_C"/>
</dbReference>
<keyword evidence="8" id="KW-0902">Two-component regulatory system</keyword>
<accession>A0AAX2ZFA2</accession>
<proteinExistence type="predicted"/>
<dbReference type="InterPro" id="IPR036097">
    <property type="entry name" value="HisK_dim/P_sf"/>
</dbReference>
<dbReference type="InterPro" id="IPR003594">
    <property type="entry name" value="HATPase_dom"/>
</dbReference>
<dbReference type="RefSeq" id="WP_148556821.1">
    <property type="nucleotide sequence ID" value="NZ_CP081135.1"/>
</dbReference>
<keyword evidence="4" id="KW-0808">Transferase</keyword>
<reference evidence="11 12" key="1">
    <citation type="journal article" date="2023" name="Int. J. Syst. Evol. Microbiol.">
        <title>Terrisporobacter hibernicus sp. nov., isolated from bovine faeces in Northern Ireland.</title>
        <authorList>
            <person name="Mitchell M."/>
            <person name="Nguyen S.V."/>
            <person name="Connor M."/>
            <person name="Fairley D.J."/>
            <person name="Donoghue O."/>
            <person name="Marshall H."/>
            <person name="Koolman L."/>
            <person name="McMullan G."/>
            <person name="Schaffer K.E."/>
            <person name="McGrath J.W."/>
            <person name="Fanning S."/>
        </authorList>
    </citation>
    <scope>NUCLEOTIDE SEQUENCE [LARGE SCALE GENOMIC DNA]</scope>
    <source>
        <strain evidence="11 12">MCA3</strain>
    </source>
</reference>
<dbReference type="GO" id="GO:0000155">
    <property type="term" value="F:phosphorelay sensor kinase activity"/>
    <property type="evidence" value="ECO:0007669"/>
    <property type="project" value="InterPro"/>
</dbReference>
<gene>
    <name evidence="11" type="ORF">JW646_19120</name>
</gene>
<feature type="domain" description="Histidine kinase" evidence="10">
    <location>
        <begin position="403"/>
        <end position="625"/>
    </location>
</feature>
<keyword evidence="7" id="KW-0067">ATP-binding</keyword>